<dbReference type="PROSITE" id="PS51128">
    <property type="entry name" value="ZF_DKSA_2"/>
    <property type="match status" value="1"/>
</dbReference>
<sequence length="143" mass="15604">MDERAAADEPVTAELRLVTDDDVLTAEERDELAALLHERRRGDLAEAQRMAESLGVLLASRSESTADDEHDPEGPTLSSEWSRLQAQRSDAARDIAAVDAALERMRTGTYGICVRCGEPIGVDRLRARPTAELCIRCAVAVES</sequence>
<evidence type="ECO:0000259" key="6">
    <source>
        <dbReference type="Pfam" id="PF01258"/>
    </source>
</evidence>
<evidence type="ECO:0000313" key="8">
    <source>
        <dbReference type="Proteomes" id="UP000589620"/>
    </source>
</evidence>
<evidence type="ECO:0000256" key="2">
    <source>
        <dbReference type="ARBA" id="ARBA00022771"/>
    </source>
</evidence>
<keyword evidence="8" id="KW-1185">Reference proteome</keyword>
<feature type="zinc finger region" description="dksA C4-type" evidence="4">
    <location>
        <begin position="113"/>
        <end position="137"/>
    </location>
</feature>
<dbReference type="AlphaFoldDB" id="A0A852SYB7"/>
<proteinExistence type="predicted"/>
<dbReference type="EMBL" id="JACCBJ010000001">
    <property type="protein sequence ID" value="NYD74109.1"/>
    <property type="molecule type" value="Genomic_DNA"/>
</dbReference>
<evidence type="ECO:0000256" key="1">
    <source>
        <dbReference type="ARBA" id="ARBA00022723"/>
    </source>
</evidence>
<feature type="domain" description="Zinc finger DksA/TraR C4-type" evidence="6">
    <location>
        <begin position="108"/>
        <end position="139"/>
    </location>
</feature>
<dbReference type="Gene3D" id="1.20.120.910">
    <property type="entry name" value="DksA, coiled-coil domain"/>
    <property type="match status" value="1"/>
</dbReference>
<protein>
    <submittedName>
        <fullName evidence="7">RNA polymerase-binding protein DksA</fullName>
    </submittedName>
</protein>
<organism evidence="7 8">
    <name type="scientific">Leifsonia soli</name>
    <dbReference type="NCBI Taxonomy" id="582665"/>
    <lineage>
        <taxon>Bacteria</taxon>
        <taxon>Bacillati</taxon>
        <taxon>Actinomycetota</taxon>
        <taxon>Actinomycetes</taxon>
        <taxon>Micrococcales</taxon>
        <taxon>Microbacteriaceae</taxon>
        <taxon>Leifsonia</taxon>
    </lineage>
</organism>
<dbReference type="Pfam" id="PF01258">
    <property type="entry name" value="zf-dskA_traR"/>
    <property type="match status" value="1"/>
</dbReference>
<dbReference type="InterPro" id="IPR000962">
    <property type="entry name" value="Znf_DskA_TraR"/>
</dbReference>
<dbReference type="PANTHER" id="PTHR33823:SF2">
    <property type="entry name" value="RNA POLYMERASE-BINDING TRANSCRIPTION FACTOR DKSA"/>
    <property type="match status" value="1"/>
</dbReference>
<accession>A0A852SYB7</accession>
<feature type="region of interest" description="Disordered" evidence="5">
    <location>
        <begin position="59"/>
        <end position="84"/>
    </location>
</feature>
<comment type="caution">
    <text evidence="7">The sequence shown here is derived from an EMBL/GenBank/DDBJ whole genome shotgun (WGS) entry which is preliminary data.</text>
</comment>
<reference evidence="7 8" key="1">
    <citation type="submission" date="2020-07" db="EMBL/GenBank/DDBJ databases">
        <title>Sequencing the genomes of 1000 actinobacteria strains.</title>
        <authorList>
            <person name="Klenk H.-P."/>
        </authorList>
    </citation>
    <scope>NUCLEOTIDE SEQUENCE [LARGE SCALE GENOMIC DNA]</scope>
    <source>
        <strain evidence="7 8">DSM 23871</strain>
    </source>
</reference>
<evidence type="ECO:0000256" key="5">
    <source>
        <dbReference type="SAM" id="MobiDB-lite"/>
    </source>
</evidence>
<dbReference type="RefSeq" id="WP_089909298.1">
    <property type="nucleotide sequence ID" value="NZ_BAAAPX010000001.1"/>
</dbReference>
<evidence type="ECO:0000313" key="7">
    <source>
        <dbReference type="EMBL" id="NYD74109.1"/>
    </source>
</evidence>
<dbReference type="PANTHER" id="PTHR33823">
    <property type="entry name" value="RNA POLYMERASE-BINDING TRANSCRIPTION FACTOR DKSA-RELATED"/>
    <property type="match status" value="1"/>
</dbReference>
<dbReference type="Proteomes" id="UP000589620">
    <property type="component" value="Unassembled WGS sequence"/>
</dbReference>
<keyword evidence="2" id="KW-0863">Zinc-finger</keyword>
<evidence type="ECO:0000256" key="3">
    <source>
        <dbReference type="ARBA" id="ARBA00022833"/>
    </source>
</evidence>
<dbReference type="SUPFAM" id="SSF57716">
    <property type="entry name" value="Glucocorticoid receptor-like (DNA-binding domain)"/>
    <property type="match status" value="1"/>
</dbReference>
<name>A0A852SYB7_9MICO</name>
<evidence type="ECO:0000256" key="4">
    <source>
        <dbReference type="PROSITE-ProRule" id="PRU00510"/>
    </source>
</evidence>
<gene>
    <name evidence="7" type="ORF">BJ963_001628</name>
</gene>
<dbReference type="GO" id="GO:0008270">
    <property type="term" value="F:zinc ion binding"/>
    <property type="evidence" value="ECO:0007669"/>
    <property type="project" value="UniProtKB-KW"/>
</dbReference>
<keyword evidence="3" id="KW-0862">Zinc</keyword>
<keyword evidence="1" id="KW-0479">Metal-binding</keyword>